<protein>
    <submittedName>
        <fullName evidence="2">Uncharacterized protein</fullName>
    </submittedName>
</protein>
<keyword evidence="1" id="KW-0812">Transmembrane</keyword>
<feature type="transmembrane region" description="Helical" evidence="1">
    <location>
        <begin position="12"/>
        <end position="33"/>
    </location>
</feature>
<dbReference type="AlphaFoldDB" id="A0A7C1E8V8"/>
<comment type="caution">
    <text evidence="2">The sequence shown here is derived from an EMBL/GenBank/DDBJ whole genome shotgun (WGS) entry which is preliminary data.</text>
</comment>
<keyword evidence="1" id="KW-0472">Membrane</keyword>
<keyword evidence="1" id="KW-1133">Transmembrane helix</keyword>
<evidence type="ECO:0000313" key="2">
    <source>
        <dbReference type="EMBL" id="HDS10378.1"/>
    </source>
</evidence>
<sequence length="74" mass="8612">MRKSPREILAEFFLYQLPFFAIAGVILVLIYYLDLGSNIEKILLIFSLSLIVSTPYISVYILRRKYKPSVKRAV</sequence>
<organism evidence="2">
    <name type="scientific">Fervidicoccus fontis</name>
    <dbReference type="NCBI Taxonomy" id="683846"/>
    <lineage>
        <taxon>Archaea</taxon>
        <taxon>Thermoproteota</taxon>
        <taxon>Thermoprotei</taxon>
        <taxon>Fervidicoccales</taxon>
        <taxon>Fervidicoccaceae</taxon>
        <taxon>Fervidicoccus</taxon>
    </lineage>
</organism>
<feature type="transmembrane region" description="Helical" evidence="1">
    <location>
        <begin position="39"/>
        <end position="62"/>
    </location>
</feature>
<gene>
    <name evidence="2" type="ORF">ENO04_01965</name>
</gene>
<accession>A0A7C1E8V8</accession>
<dbReference type="EMBL" id="DSDY01000061">
    <property type="protein sequence ID" value="HDS10378.1"/>
    <property type="molecule type" value="Genomic_DNA"/>
</dbReference>
<proteinExistence type="predicted"/>
<evidence type="ECO:0000256" key="1">
    <source>
        <dbReference type="SAM" id="Phobius"/>
    </source>
</evidence>
<name>A0A7C1E8V8_9CREN</name>
<reference evidence="2" key="1">
    <citation type="journal article" date="2020" name="mSystems">
        <title>Genome- and Community-Level Interaction Insights into Carbon Utilization and Element Cycling Functions of Hydrothermarchaeota in Hydrothermal Sediment.</title>
        <authorList>
            <person name="Zhou Z."/>
            <person name="Liu Y."/>
            <person name="Xu W."/>
            <person name="Pan J."/>
            <person name="Luo Z.H."/>
            <person name="Li M."/>
        </authorList>
    </citation>
    <scope>NUCLEOTIDE SEQUENCE [LARGE SCALE GENOMIC DNA]</scope>
    <source>
        <strain evidence="2">SpSt-123</strain>
    </source>
</reference>